<name>A0A8K1FM95_PYTOL</name>
<dbReference type="Proteomes" id="UP000794436">
    <property type="component" value="Unassembled WGS sequence"/>
</dbReference>
<keyword evidence="1" id="KW-0378">Hydrolase</keyword>
<dbReference type="PANTHER" id="PTHR10127">
    <property type="entry name" value="DISCOIDIN, CUB, EGF, LAMININ , AND ZINC METALLOPROTEASE DOMAIN CONTAINING"/>
    <property type="match status" value="1"/>
</dbReference>
<evidence type="ECO:0000313" key="4">
    <source>
        <dbReference type="Proteomes" id="UP000794436"/>
    </source>
</evidence>
<keyword evidence="1" id="KW-0645">Protease</keyword>
<keyword evidence="1" id="KW-0482">Metalloprotease</keyword>
<dbReference type="AlphaFoldDB" id="A0A8K1FM95"/>
<accession>A0A8K1FM95</accession>
<dbReference type="EMBL" id="SPLM01000001">
    <property type="protein sequence ID" value="TMW69120.1"/>
    <property type="molecule type" value="Genomic_DNA"/>
</dbReference>
<keyword evidence="4" id="KW-1185">Reference proteome</keyword>
<dbReference type="InterPro" id="IPR024079">
    <property type="entry name" value="MetalloPept_cat_dom_sf"/>
</dbReference>
<proteinExistence type="predicted"/>
<gene>
    <name evidence="3" type="ORF">Poli38472_001276</name>
</gene>
<dbReference type="GO" id="GO:0006508">
    <property type="term" value="P:proteolysis"/>
    <property type="evidence" value="ECO:0007669"/>
    <property type="project" value="UniProtKB-KW"/>
</dbReference>
<evidence type="ECO:0000256" key="1">
    <source>
        <dbReference type="RuleBase" id="RU361183"/>
    </source>
</evidence>
<protein>
    <recommendedName>
        <fullName evidence="1">Metalloendopeptidase</fullName>
        <ecNumber evidence="1">3.4.24.-</ecNumber>
    </recommendedName>
</protein>
<evidence type="ECO:0000259" key="2">
    <source>
        <dbReference type="Pfam" id="PF01400"/>
    </source>
</evidence>
<comment type="cofactor">
    <cofactor evidence="1">
        <name>Zn(2+)</name>
        <dbReference type="ChEBI" id="CHEBI:29105"/>
    </cofactor>
    <text evidence="1">Binds 1 zinc ion per subunit.</text>
</comment>
<keyword evidence="1" id="KW-0862">Zinc</keyword>
<dbReference type="EC" id="3.4.24.-" evidence="1"/>
<sequence>MGVCNGCSIRVKITNNEPGCFAKLGYRTDVDRQLNLNKETNQGARECTILHELGHVLGLSHEHQHPDRSVVVLRPVSPGKERSYWKLTGQRKTPYDPTSIMHYDKKLCIPKPQPQGQKRFCDIHESPPEVDCIIPEEAHCATGIAAPKKLSGGDVKGLQQLYPNLLPEPPQEITPDNFAKFMKLDVEL</sequence>
<organism evidence="3 4">
    <name type="scientific">Pythium oligandrum</name>
    <name type="common">Mycoparasitic fungus</name>
    <dbReference type="NCBI Taxonomy" id="41045"/>
    <lineage>
        <taxon>Eukaryota</taxon>
        <taxon>Sar</taxon>
        <taxon>Stramenopiles</taxon>
        <taxon>Oomycota</taxon>
        <taxon>Peronosporomycetes</taxon>
        <taxon>Pythiales</taxon>
        <taxon>Pythiaceae</taxon>
        <taxon>Pythium</taxon>
    </lineage>
</organism>
<dbReference type="PRINTS" id="PR00480">
    <property type="entry name" value="ASTACIN"/>
</dbReference>
<dbReference type="SUPFAM" id="SSF55486">
    <property type="entry name" value="Metalloproteases ('zincins'), catalytic domain"/>
    <property type="match status" value="1"/>
</dbReference>
<dbReference type="Pfam" id="PF01400">
    <property type="entry name" value="Astacin"/>
    <property type="match status" value="1"/>
</dbReference>
<dbReference type="InterPro" id="IPR001506">
    <property type="entry name" value="Peptidase_M12A"/>
</dbReference>
<dbReference type="Gene3D" id="3.40.390.10">
    <property type="entry name" value="Collagenase (Catalytic Domain)"/>
    <property type="match status" value="1"/>
</dbReference>
<evidence type="ECO:0000313" key="3">
    <source>
        <dbReference type="EMBL" id="TMW69120.1"/>
    </source>
</evidence>
<comment type="caution">
    <text evidence="3">The sequence shown here is derived from an EMBL/GenBank/DDBJ whole genome shotgun (WGS) entry which is preliminary data.</text>
</comment>
<dbReference type="PANTHER" id="PTHR10127:SF850">
    <property type="entry name" value="METALLOENDOPEPTIDASE"/>
    <property type="match status" value="1"/>
</dbReference>
<dbReference type="GO" id="GO:0046872">
    <property type="term" value="F:metal ion binding"/>
    <property type="evidence" value="ECO:0007669"/>
    <property type="project" value="UniProtKB-KW"/>
</dbReference>
<reference evidence="3" key="1">
    <citation type="submission" date="2019-03" db="EMBL/GenBank/DDBJ databases">
        <title>Long read genome sequence of the mycoparasitic Pythium oligandrum ATCC 38472 isolated from sugarbeet rhizosphere.</title>
        <authorList>
            <person name="Gaulin E."/>
        </authorList>
    </citation>
    <scope>NUCLEOTIDE SEQUENCE</scope>
    <source>
        <strain evidence="3">ATCC 38472_TT</strain>
    </source>
</reference>
<dbReference type="GO" id="GO:0004222">
    <property type="term" value="F:metalloendopeptidase activity"/>
    <property type="evidence" value="ECO:0007669"/>
    <property type="project" value="UniProtKB-UniRule"/>
</dbReference>
<feature type="domain" description="Peptidase M12A" evidence="2">
    <location>
        <begin position="13"/>
        <end position="106"/>
    </location>
</feature>
<keyword evidence="1" id="KW-0479">Metal-binding</keyword>
<dbReference type="OrthoDB" id="431034at2759"/>